<dbReference type="InterPro" id="IPR012110">
    <property type="entry name" value="PDC/IPDC-like"/>
</dbReference>
<dbReference type="Proteomes" id="UP000012960">
    <property type="component" value="Unplaced"/>
</dbReference>
<comment type="cofactor">
    <cofactor evidence="3">
        <name>thiamine diphosphate</name>
        <dbReference type="ChEBI" id="CHEBI:58937"/>
    </cofactor>
</comment>
<dbReference type="EnsemblPlants" id="Ma05_t30500.1">
    <property type="protein sequence ID" value="Ma05_p30500.1"/>
    <property type="gene ID" value="Ma05_g30500"/>
</dbReference>
<evidence type="ECO:0000256" key="1">
    <source>
        <dbReference type="ARBA" id="ARBA00001041"/>
    </source>
</evidence>
<dbReference type="AlphaFoldDB" id="A0A804JAA6"/>
<evidence type="ECO:0000313" key="15">
    <source>
        <dbReference type="Proteomes" id="UP000012960"/>
    </source>
</evidence>
<name>A0A804JAA6_MUSAM</name>
<evidence type="ECO:0000256" key="3">
    <source>
        <dbReference type="ARBA" id="ARBA00001964"/>
    </source>
</evidence>
<evidence type="ECO:0000256" key="6">
    <source>
        <dbReference type="ARBA" id="ARBA00013202"/>
    </source>
</evidence>
<dbReference type="Gene3D" id="3.40.50.970">
    <property type="match status" value="1"/>
</dbReference>
<evidence type="ECO:0000256" key="12">
    <source>
        <dbReference type="SAM" id="MobiDB-lite"/>
    </source>
</evidence>
<dbReference type="EMBL" id="HG996470">
    <property type="protein sequence ID" value="CAG1840580.1"/>
    <property type="molecule type" value="Genomic_DNA"/>
</dbReference>
<keyword evidence="10" id="KW-0786">Thiamine pyrophosphate</keyword>
<evidence type="ECO:0000256" key="2">
    <source>
        <dbReference type="ARBA" id="ARBA00001920"/>
    </source>
</evidence>
<reference evidence="14" key="2">
    <citation type="submission" date="2021-05" db="UniProtKB">
        <authorList>
            <consortium name="EnsemblPlants"/>
        </authorList>
    </citation>
    <scope>IDENTIFICATION</scope>
    <source>
        <strain evidence="14">subsp. malaccensis</strain>
    </source>
</reference>
<dbReference type="EC" id="4.1.1.1" evidence="6"/>
<evidence type="ECO:0000256" key="11">
    <source>
        <dbReference type="ARBA" id="ARBA00023239"/>
    </source>
</evidence>
<evidence type="ECO:0000256" key="10">
    <source>
        <dbReference type="ARBA" id="ARBA00023052"/>
    </source>
</evidence>
<keyword evidence="8" id="KW-0210">Decarboxylase</keyword>
<evidence type="ECO:0000256" key="5">
    <source>
        <dbReference type="ARBA" id="ARBA00011881"/>
    </source>
</evidence>
<dbReference type="GO" id="GO:0004737">
    <property type="term" value="F:pyruvate decarboxylase activity"/>
    <property type="evidence" value="ECO:0007669"/>
    <property type="project" value="UniProtKB-EC"/>
</dbReference>
<protein>
    <recommendedName>
        <fullName evidence="6">pyruvate decarboxylase</fullName>
        <ecNumber evidence="6">4.1.1.1</ecNumber>
    </recommendedName>
</protein>
<gene>
    <name evidence="13" type="ORF">GSMUA_282380.1</name>
</gene>
<dbReference type="InParanoid" id="A0A804JAA6"/>
<accession>A0A804JAA6</accession>
<dbReference type="PANTHER" id="PTHR43452:SF6">
    <property type="entry name" value="PYRUVATE DECARBOXYLASE 2"/>
    <property type="match status" value="1"/>
</dbReference>
<keyword evidence="7" id="KW-0479">Metal-binding</keyword>
<comment type="subunit">
    <text evidence="5">Homotetramer.</text>
</comment>
<dbReference type="PANTHER" id="PTHR43452">
    <property type="entry name" value="PYRUVATE DECARBOXYLASE"/>
    <property type="match status" value="1"/>
</dbReference>
<organism evidence="14 15">
    <name type="scientific">Musa acuminata subsp. malaccensis</name>
    <name type="common">Wild banana</name>
    <name type="synonym">Musa malaccensis</name>
    <dbReference type="NCBI Taxonomy" id="214687"/>
    <lineage>
        <taxon>Eukaryota</taxon>
        <taxon>Viridiplantae</taxon>
        <taxon>Streptophyta</taxon>
        <taxon>Embryophyta</taxon>
        <taxon>Tracheophyta</taxon>
        <taxon>Spermatophyta</taxon>
        <taxon>Magnoliopsida</taxon>
        <taxon>Liliopsida</taxon>
        <taxon>Zingiberales</taxon>
        <taxon>Musaceae</taxon>
        <taxon>Musa</taxon>
    </lineage>
</organism>
<evidence type="ECO:0000313" key="13">
    <source>
        <dbReference type="EMBL" id="CAG1840580.1"/>
    </source>
</evidence>
<dbReference type="GO" id="GO:0046872">
    <property type="term" value="F:metal ion binding"/>
    <property type="evidence" value="ECO:0007669"/>
    <property type="project" value="UniProtKB-KW"/>
</dbReference>
<evidence type="ECO:0000256" key="9">
    <source>
        <dbReference type="ARBA" id="ARBA00022842"/>
    </source>
</evidence>
<evidence type="ECO:0000256" key="7">
    <source>
        <dbReference type="ARBA" id="ARBA00022723"/>
    </source>
</evidence>
<reference evidence="13" key="1">
    <citation type="submission" date="2021-03" db="EMBL/GenBank/DDBJ databases">
        <authorList>
            <consortium name="Genoscope - CEA"/>
            <person name="William W."/>
        </authorList>
    </citation>
    <scope>NUCLEOTIDE SEQUENCE</scope>
    <source>
        <strain evidence="13">Doubled-haploid Pahang</strain>
    </source>
</reference>
<keyword evidence="9" id="KW-0460">Magnesium</keyword>
<keyword evidence="11" id="KW-0456">Lyase</keyword>
<feature type="compositionally biased region" description="Basic residues" evidence="12">
    <location>
        <begin position="183"/>
        <end position="192"/>
    </location>
</feature>
<proteinExistence type="inferred from homology"/>
<evidence type="ECO:0000256" key="4">
    <source>
        <dbReference type="ARBA" id="ARBA00007812"/>
    </source>
</evidence>
<comment type="similarity">
    <text evidence="4">Belongs to the TPP enzyme family.</text>
</comment>
<comment type="catalytic activity">
    <reaction evidence="1">
        <text>a 2-oxocarboxylate + H(+) = an aldehyde + CO2</text>
        <dbReference type="Rhea" id="RHEA:11628"/>
        <dbReference type="ChEBI" id="CHEBI:15378"/>
        <dbReference type="ChEBI" id="CHEBI:16526"/>
        <dbReference type="ChEBI" id="CHEBI:17478"/>
        <dbReference type="ChEBI" id="CHEBI:35179"/>
        <dbReference type="EC" id="4.1.1.1"/>
    </reaction>
</comment>
<feature type="region of interest" description="Disordered" evidence="12">
    <location>
        <begin position="178"/>
        <end position="199"/>
    </location>
</feature>
<keyword evidence="15" id="KW-1185">Reference proteome</keyword>
<evidence type="ECO:0000313" key="14">
    <source>
        <dbReference type="EnsemblPlants" id="Ma05_p30500.1"/>
    </source>
</evidence>
<evidence type="ECO:0000256" key="8">
    <source>
        <dbReference type="ARBA" id="ARBA00022793"/>
    </source>
</evidence>
<comment type="cofactor">
    <cofactor evidence="2">
        <name>a metal cation</name>
        <dbReference type="ChEBI" id="CHEBI:25213"/>
    </cofactor>
</comment>
<dbReference type="SUPFAM" id="SSF52518">
    <property type="entry name" value="Thiamin diphosphate-binding fold (THDP-binding)"/>
    <property type="match status" value="1"/>
</dbReference>
<sequence length="219" mass="24733">MVHAVGHTSQVRLGSLTCKLSVGPRRNRTANGTGEVQHLIQNSIWFPIDTHRSSRRRRRRQVKEEVIFVPHGQPMECKPKEPARVNVLFKHVRKMLSGSTAVIAEACDSWFNCRKLKLPEGCGYEFQIQCGSIGWSVGVTLGSAQAGREGQQACDCLHRRRKLSGDSAGRVDDAARRAEQHHLPHKQRRVHHRGGDPRRALKCHQELGLHRPGGRHPRR</sequence>
<dbReference type="InterPro" id="IPR029061">
    <property type="entry name" value="THDP-binding"/>
</dbReference>
<dbReference type="Gramene" id="Ma05_t30500.1">
    <property type="protein sequence ID" value="Ma05_p30500.1"/>
    <property type="gene ID" value="Ma05_g30500"/>
</dbReference>